<evidence type="ECO:0000313" key="2">
    <source>
        <dbReference type="Proteomes" id="UP000036681"/>
    </source>
</evidence>
<keyword evidence="1" id="KW-0812">Transmembrane</keyword>
<accession>A0A0M3I6J9</accession>
<dbReference type="WBParaSite" id="ALUE_0001269301-mRNA-1">
    <property type="protein sequence ID" value="ALUE_0001269301-mRNA-1"/>
    <property type="gene ID" value="ALUE_0001269301"/>
</dbReference>
<dbReference type="Proteomes" id="UP000036681">
    <property type="component" value="Unplaced"/>
</dbReference>
<dbReference type="AlphaFoldDB" id="A0A0M3I6J9"/>
<protein>
    <submittedName>
        <fullName evidence="3">LEM domain-containing protein</fullName>
    </submittedName>
</protein>
<reference evidence="3" key="1">
    <citation type="submission" date="2017-02" db="UniProtKB">
        <authorList>
            <consortium name="WormBaseParasite"/>
        </authorList>
    </citation>
    <scope>IDENTIFICATION</scope>
</reference>
<proteinExistence type="predicted"/>
<evidence type="ECO:0000313" key="3">
    <source>
        <dbReference type="WBParaSite" id="ALUE_0001269301-mRNA-1"/>
    </source>
</evidence>
<name>A0A0M3I6J9_ASCLU</name>
<keyword evidence="1" id="KW-0472">Membrane</keyword>
<evidence type="ECO:0000256" key="1">
    <source>
        <dbReference type="SAM" id="Phobius"/>
    </source>
</evidence>
<keyword evidence="1" id="KW-1133">Transmembrane helix</keyword>
<keyword evidence="2" id="KW-1185">Reference proteome</keyword>
<organism evidence="2 3">
    <name type="scientific">Ascaris lumbricoides</name>
    <name type="common">Giant roundworm</name>
    <dbReference type="NCBI Taxonomy" id="6252"/>
    <lineage>
        <taxon>Eukaryota</taxon>
        <taxon>Metazoa</taxon>
        <taxon>Ecdysozoa</taxon>
        <taxon>Nematoda</taxon>
        <taxon>Chromadorea</taxon>
        <taxon>Rhabditida</taxon>
        <taxon>Spirurina</taxon>
        <taxon>Ascaridomorpha</taxon>
        <taxon>Ascaridoidea</taxon>
        <taxon>Ascarididae</taxon>
        <taxon>Ascaris</taxon>
    </lineage>
</organism>
<sequence>MADIDKASSTMFYSFKSRENMIASFENEPDNNSIAANIIHANNNGSVDTDSTTIPCKRTSISYGFASSSNYTHLKALSPCESDALTNDEVNDEECERKFLEDETTSEPLFNADSGAENLPTNCRRLTGAQADKFLQNLPLRHSEHLRKFVEANEPTESEHYVWIRNNTTSQVLHSFNTFRRFPVVLKFLEDETTSEPLFNADSGAENLPTNCRRLTGAQADKFLQNLPLRHSEHLRKFVEANEPTESEHYVWIRNNTTSQITLLSLQTVLNYMKNTSLVKRVKWRHLSFDRITVYRYSVPSIASTKEPIHLLPCLVKHQRYLLLILWLTIILLLISSIIFGTLYSSNNATNSTQTTLNFSQYFTRY</sequence>
<feature type="transmembrane region" description="Helical" evidence="1">
    <location>
        <begin position="321"/>
        <end position="344"/>
    </location>
</feature>